<dbReference type="PANTHER" id="PTHR46558">
    <property type="entry name" value="TRACRIPTIONAL REGULATORY PROTEIN-RELATED-RELATED"/>
    <property type="match status" value="1"/>
</dbReference>
<protein>
    <submittedName>
        <fullName evidence="2">Helix-turn-helix transcriptional regulator</fullName>
    </submittedName>
</protein>
<comment type="caution">
    <text evidence="2">The sequence shown here is derived from an EMBL/GenBank/DDBJ whole genome shotgun (WGS) entry which is preliminary data.</text>
</comment>
<dbReference type="AlphaFoldDB" id="A0AA86JCH7"/>
<dbReference type="InterPro" id="IPR001387">
    <property type="entry name" value="Cro/C1-type_HTH"/>
</dbReference>
<dbReference type="RefSeq" id="WP_210887267.1">
    <property type="nucleotide sequence ID" value="NZ_CAKJVE010000004.1"/>
</dbReference>
<sequence>MSISDNIKKYRKKANLTQKQLAEKIDKNDRTIQKYEKGDIAPPTDVLKKIAKELNINVLKLIDESGFDIAENLSNTTLNEKNNFDNLNSEHSLEYNDMMNNLYDKYFDKLLVWKTSPMGYTETINFYLSKLPTIYVGELETDDIEELSTILLRLIKLKKIERTYINENIKDTDLYESTFLDIKSSKNK</sequence>
<reference evidence="2" key="1">
    <citation type="submission" date="2021-10" db="EMBL/GenBank/DDBJ databases">
        <authorList>
            <person name="Mesa V."/>
        </authorList>
    </citation>
    <scope>NUCLEOTIDE SEQUENCE</scope>
    <source>
        <strain evidence="2">CC3_PB</strain>
    </source>
</reference>
<dbReference type="Proteomes" id="UP000789738">
    <property type="component" value="Unassembled WGS sequence"/>
</dbReference>
<dbReference type="SMART" id="SM00530">
    <property type="entry name" value="HTH_XRE"/>
    <property type="match status" value="1"/>
</dbReference>
<keyword evidence="1" id="KW-0238">DNA-binding</keyword>
<dbReference type="Pfam" id="PF01381">
    <property type="entry name" value="HTH_3"/>
    <property type="match status" value="1"/>
</dbReference>
<dbReference type="SUPFAM" id="SSF47413">
    <property type="entry name" value="lambda repressor-like DNA-binding domains"/>
    <property type="match status" value="1"/>
</dbReference>
<dbReference type="PROSITE" id="PS50943">
    <property type="entry name" value="HTH_CROC1"/>
    <property type="match status" value="1"/>
</dbReference>
<dbReference type="Gene3D" id="1.10.260.40">
    <property type="entry name" value="lambda repressor-like DNA-binding domains"/>
    <property type="match status" value="1"/>
</dbReference>
<organism evidence="2 3">
    <name type="scientific">Clostridium neonatale</name>
    <dbReference type="NCBI Taxonomy" id="137838"/>
    <lineage>
        <taxon>Bacteria</taxon>
        <taxon>Bacillati</taxon>
        <taxon>Bacillota</taxon>
        <taxon>Clostridia</taxon>
        <taxon>Eubacteriales</taxon>
        <taxon>Clostridiaceae</taxon>
        <taxon>Clostridium</taxon>
    </lineage>
</organism>
<dbReference type="CDD" id="cd00093">
    <property type="entry name" value="HTH_XRE"/>
    <property type="match status" value="1"/>
</dbReference>
<evidence type="ECO:0000313" key="2">
    <source>
        <dbReference type="EMBL" id="CAG9702650.1"/>
    </source>
</evidence>
<accession>A0AA86JCH7</accession>
<dbReference type="PANTHER" id="PTHR46558:SF11">
    <property type="entry name" value="HTH-TYPE TRANSCRIPTIONAL REGULATOR XRE"/>
    <property type="match status" value="1"/>
</dbReference>
<gene>
    <name evidence="2" type="ORF">CNEO_40091</name>
</gene>
<proteinExistence type="predicted"/>
<dbReference type="EMBL" id="CAKJVE010000004">
    <property type="protein sequence ID" value="CAG9702650.1"/>
    <property type="molecule type" value="Genomic_DNA"/>
</dbReference>
<dbReference type="InterPro" id="IPR010982">
    <property type="entry name" value="Lambda_DNA-bd_dom_sf"/>
</dbReference>
<dbReference type="GO" id="GO:0003677">
    <property type="term" value="F:DNA binding"/>
    <property type="evidence" value="ECO:0007669"/>
    <property type="project" value="UniProtKB-KW"/>
</dbReference>
<name>A0AA86JCH7_9CLOT</name>
<evidence type="ECO:0000313" key="3">
    <source>
        <dbReference type="Proteomes" id="UP000789738"/>
    </source>
</evidence>
<evidence type="ECO:0000256" key="1">
    <source>
        <dbReference type="ARBA" id="ARBA00023125"/>
    </source>
</evidence>